<evidence type="ECO:0000313" key="9">
    <source>
        <dbReference type="EMBL" id="GLP95102.1"/>
    </source>
</evidence>
<dbReference type="EMBL" id="BSNC01000001">
    <property type="protein sequence ID" value="GLP95102.1"/>
    <property type="molecule type" value="Genomic_DNA"/>
</dbReference>
<dbReference type="InterPro" id="IPR050545">
    <property type="entry name" value="Mycobact_MmpL"/>
</dbReference>
<evidence type="ECO:0000259" key="8">
    <source>
        <dbReference type="PROSITE" id="PS50156"/>
    </source>
</evidence>
<feature type="transmembrane region" description="Helical" evidence="7">
    <location>
        <begin position="195"/>
        <end position="215"/>
    </location>
</feature>
<feature type="transmembrane region" description="Helical" evidence="7">
    <location>
        <begin position="659"/>
        <end position="681"/>
    </location>
</feature>
<feature type="transmembrane region" description="Helical" evidence="7">
    <location>
        <begin position="593"/>
        <end position="615"/>
    </location>
</feature>
<dbReference type="Pfam" id="PF02460">
    <property type="entry name" value="Patched"/>
    <property type="match status" value="1"/>
</dbReference>
<feature type="transmembrane region" description="Helical" evidence="7">
    <location>
        <begin position="293"/>
        <end position="323"/>
    </location>
</feature>
<protein>
    <recommendedName>
        <fullName evidence="8">SSD domain-containing protein</fullName>
    </recommendedName>
</protein>
<keyword evidence="10" id="KW-1185">Reference proteome</keyword>
<organism evidence="9 10">
    <name type="scientific">Paraferrimonas sedimenticola</name>
    <dbReference type="NCBI Taxonomy" id="375674"/>
    <lineage>
        <taxon>Bacteria</taxon>
        <taxon>Pseudomonadati</taxon>
        <taxon>Pseudomonadota</taxon>
        <taxon>Gammaproteobacteria</taxon>
        <taxon>Alteromonadales</taxon>
        <taxon>Ferrimonadaceae</taxon>
        <taxon>Paraferrimonas</taxon>
    </lineage>
</organism>
<evidence type="ECO:0000256" key="6">
    <source>
        <dbReference type="ARBA" id="ARBA00023136"/>
    </source>
</evidence>
<dbReference type="PANTHER" id="PTHR33406:SF6">
    <property type="entry name" value="MEMBRANE PROTEIN YDGH-RELATED"/>
    <property type="match status" value="1"/>
</dbReference>
<keyword evidence="4 7" id="KW-0812">Transmembrane</keyword>
<name>A0AA37RUI0_9GAMM</name>
<keyword evidence="5 7" id="KW-1133">Transmembrane helix</keyword>
<feature type="transmembrane region" description="Helical" evidence="7">
    <location>
        <begin position="268"/>
        <end position="287"/>
    </location>
</feature>
<evidence type="ECO:0000256" key="4">
    <source>
        <dbReference type="ARBA" id="ARBA00022692"/>
    </source>
</evidence>
<dbReference type="InterPro" id="IPR004869">
    <property type="entry name" value="MMPL_dom"/>
</dbReference>
<feature type="domain" description="SSD" evidence="8">
    <location>
        <begin position="198"/>
        <end position="321"/>
    </location>
</feature>
<comment type="similarity">
    <text evidence="2">Belongs to the resistance-nodulation-cell division (RND) (TC 2.A.6) family. MmpL subfamily.</text>
</comment>
<feature type="transmembrane region" description="Helical" evidence="7">
    <location>
        <begin position="169"/>
        <end position="188"/>
    </location>
</feature>
<sequence>MAISVVQASRIQIQTDISAYFDPKAPTTKAFDAASEAFDLKPQLLLFLSQKQAWPNSKAQQQLPRLIHQIEQLEGVESTSGYAATLGERPLNQWPAGLAKHFISEDKKSIVISIQPQSWLDADKRRLNQFMNQLDNLVDPFTDKHVLDYAYSGELTMNWQYAKVIRTDLSRFGAGLLLLLALLLGFVIRHRTWLATMLVCALTTLVMSLGFAGWAQLSLAAISAFVPVVIVILSLAYTSHLYFSWCFFLPQMQGQPVAALNASLRENLAPLFWGSLTTILGFLALTMSPSPPIAHFGLLVAFAVAANFVVSLGIISVGLGWVYRRRDQVPQSPLWNRKVLSNGVRLSQTYRKPMQWLAGIATVCAIGLTSQLNFDDNPLSYFDSDNPFSRGKHAIDKDFYGVNTVHWLVSAKPDQATTSFYDADYRRDLRTLVEYLNDHPKVRATLSMLDAANSGAGVIGLAMQSRARQLALAEQTKLYNESLGATRLTLFLEDTTSNELLELERELNTWLQGQSLQVELSPLLGRTLLFAQLSKDNTQRMLQAFVLALSLVFLVVLGLRRNLYIAFVAVLANLIPLLWAFAIWRLMGGQMSLGAAVVMGMIFGVVVDDSFHVLLKTTPYRYGFQRRRRLMRLAPAITLTSLALVVGFALGLLSEFAPIGQLGLLSAMVIGFAWLFDLWLLPQLLPKQAQYSRTNPLAQSSHSASSGAKGGPQ</sequence>
<evidence type="ECO:0000256" key="7">
    <source>
        <dbReference type="SAM" id="Phobius"/>
    </source>
</evidence>
<feature type="transmembrane region" description="Helical" evidence="7">
    <location>
        <begin position="566"/>
        <end position="587"/>
    </location>
</feature>
<dbReference type="PANTHER" id="PTHR33406">
    <property type="entry name" value="MEMBRANE PROTEIN MJ1562-RELATED"/>
    <property type="match status" value="1"/>
</dbReference>
<dbReference type="InterPro" id="IPR000731">
    <property type="entry name" value="SSD"/>
</dbReference>
<comment type="caution">
    <text evidence="9">The sequence shown here is derived from an EMBL/GenBank/DDBJ whole genome shotgun (WGS) entry which is preliminary data.</text>
</comment>
<evidence type="ECO:0000256" key="1">
    <source>
        <dbReference type="ARBA" id="ARBA00004651"/>
    </source>
</evidence>
<evidence type="ECO:0000256" key="2">
    <source>
        <dbReference type="ARBA" id="ARBA00010157"/>
    </source>
</evidence>
<accession>A0AA37RUI0</accession>
<dbReference type="GO" id="GO:0005886">
    <property type="term" value="C:plasma membrane"/>
    <property type="evidence" value="ECO:0007669"/>
    <property type="project" value="UniProtKB-SubCell"/>
</dbReference>
<evidence type="ECO:0000313" key="10">
    <source>
        <dbReference type="Proteomes" id="UP001161422"/>
    </source>
</evidence>
<evidence type="ECO:0000256" key="5">
    <source>
        <dbReference type="ARBA" id="ARBA00022989"/>
    </source>
</evidence>
<gene>
    <name evidence="9" type="ORF">GCM10007895_04080</name>
</gene>
<dbReference type="AlphaFoldDB" id="A0AA37RUI0"/>
<feature type="transmembrane region" description="Helical" evidence="7">
    <location>
        <begin position="221"/>
        <end position="248"/>
    </location>
</feature>
<dbReference type="InterPro" id="IPR003392">
    <property type="entry name" value="PTHD_SSD"/>
</dbReference>
<comment type="subcellular location">
    <subcellularLocation>
        <location evidence="1">Cell membrane</location>
        <topology evidence="1">Multi-pass membrane protein</topology>
    </subcellularLocation>
</comment>
<dbReference type="Gene3D" id="1.20.1640.10">
    <property type="entry name" value="Multidrug efflux transporter AcrB transmembrane domain"/>
    <property type="match status" value="2"/>
</dbReference>
<feature type="transmembrane region" description="Helical" evidence="7">
    <location>
        <begin position="636"/>
        <end position="653"/>
    </location>
</feature>
<dbReference type="SUPFAM" id="SSF82866">
    <property type="entry name" value="Multidrug efflux transporter AcrB transmembrane domain"/>
    <property type="match status" value="2"/>
</dbReference>
<evidence type="ECO:0000256" key="3">
    <source>
        <dbReference type="ARBA" id="ARBA00022475"/>
    </source>
</evidence>
<dbReference type="PROSITE" id="PS50156">
    <property type="entry name" value="SSD"/>
    <property type="match status" value="1"/>
</dbReference>
<reference evidence="9" key="1">
    <citation type="journal article" date="2014" name="Int. J. Syst. Evol. Microbiol.">
        <title>Complete genome sequence of Corynebacterium casei LMG S-19264T (=DSM 44701T), isolated from a smear-ripened cheese.</title>
        <authorList>
            <consortium name="US DOE Joint Genome Institute (JGI-PGF)"/>
            <person name="Walter F."/>
            <person name="Albersmeier A."/>
            <person name="Kalinowski J."/>
            <person name="Ruckert C."/>
        </authorList>
    </citation>
    <scope>NUCLEOTIDE SEQUENCE</scope>
    <source>
        <strain evidence="9">NBRC 101628</strain>
    </source>
</reference>
<keyword evidence="3" id="KW-1003">Cell membrane</keyword>
<proteinExistence type="inferred from homology"/>
<dbReference type="Proteomes" id="UP001161422">
    <property type="component" value="Unassembled WGS sequence"/>
</dbReference>
<keyword evidence="6 7" id="KW-0472">Membrane</keyword>
<feature type="transmembrane region" description="Helical" evidence="7">
    <location>
        <begin position="541"/>
        <end position="559"/>
    </location>
</feature>
<dbReference type="Pfam" id="PF03176">
    <property type="entry name" value="MMPL"/>
    <property type="match status" value="1"/>
</dbReference>
<reference evidence="9" key="2">
    <citation type="submission" date="2023-01" db="EMBL/GenBank/DDBJ databases">
        <title>Draft genome sequence of Paraferrimonas sedimenticola strain NBRC 101628.</title>
        <authorList>
            <person name="Sun Q."/>
            <person name="Mori K."/>
        </authorList>
    </citation>
    <scope>NUCLEOTIDE SEQUENCE</scope>
    <source>
        <strain evidence="9">NBRC 101628</strain>
    </source>
</reference>